<name>A0AAD5L6G0_9CRUS</name>
<protein>
    <submittedName>
        <fullName evidence="1">Uncharacterized protein</fullName>
    </submittedName>
</protein>
<keyword evidence="2" id="KW-1185">Reference proteome</keyword>
<evidence type="ECO:0000313" key="1">
    <source>
        <dbReference type="EMBL" id="KAI9556190.1"/>
    </source>
</evidence>
<accession>A0AAD5L6G0</accession>
<dbReference type="Proteomes" id="UP000820818">
    <property type="component" value="Linkage Group LG7"/>
</dbReference>
<dbReference type="AlphaFoldDB" id="A0AAD5L6G0"/>
<organism evidence="1 2">
    <name type="scientific">Daphnia sinensis</name>
    <dbReference type="NCBI Taxonomy" id="1820382"/>
    <lineage>
        <taxon>Eukaryota</taxon>
        <taxon>Metazoa</taxon>
        <taxon>Ecdysozoa</taxon>
        <taxon>Arthropoda</taxon>
        <taxon>Crustacea</taxon>
        <taxon>Branchiopoda</taxon>
        <taxon>Diplostraca</taxon>
        <taxon>Cladocera</taxon>
        <taxon>Anomopoda</taxon>
        <taxon>Daphniidae</taxon>
        <taxon>Daphnia</taxon>
        <taxon>Daphnia similis group</taxon>
    </lineage>
</organism>
<proteinExistence type="predicted"/>
<gene>
    <name evidence="1" type="ORF">GHT06_018764</name>
</gene>
<reference evidence="1 2" key="1">
    <citation type="submission" date="2022-05" db="EMBL/GenBank/DDBJ databases">
        <title>A multi-omics perspective on studying reproductive biology in Daphnia sinensis.</title>
        <authorList>
            <person name="Jia J."/>
        </authorList>
    </citation>
    <scope>NUCLEOTIDE SEQUENCE [LARGE SCALE GENOMIC DNA]</scope>
    <source>
        <strain evidence="1 2">WSL</strain>
    </source>
</reference>
<comment type="caution">
    <text evidence="1">The sequence shown here is derived from an EMBL/GenBank/DDBJ whole genome shotgun (WGS) entry which is preliminary data.</text>
</comment>
<evidence type="ECO:0000313" key="2">
    <source>
        <dbReference type="Proteomes" id="UP000820818"/>
    </source>
</evidence>
<dbReference type="EMBL" id="WJBH02000007">
    <property type="protein sequence ID" value="KAI9556190.1"/>
    <property type="molecule type" value="Genomic_DNA"/>
</dbReference>
<sequence>MVDVKNTSTEHPSVIICDEQAMDDVTFGDVRETSEKSIVAQETSRESLVKDDAVVSHEELSVAIIPEAVLDEVSVAAEVNDIVQQEPGVAPVAATDADANAAPVKKAKMPKS</sequence>